<accession>A0AAN6RZE1</accession>
<evidence type="ECO:0000313" key="1">
    <source>
        <dbReference type="EMBL" id="KAK3934086.1"/>
    </source>
</evidence>
<keyword evidence="2" id="KW-1185">Reference proteome</keyword>
<organism evidence="1 2">
    <name type="scientific">Diplogelasinospora grovesii</name>
    <dbReference type="NCBI Taxonomy" id="303347"/>
    <lineage>
        <taxon>Eukaryota</taxon>
        <taxon>Fungi</taxon>
        <taxon>Dikarya</taxon>
        <taxon>Ascomycota</taxon>
        <taxon>Pezizomycotina</taxon>
        <taxon>Sordariomycetes</taxon>
        <taxon>Sordariomycetidae</taxon>
        <taxon>Sordariales</taxon>
        <taxon>Diplogelasinosporaceae</taxon>
        <taxon>Diplogelasinospora</taxon>
    </lineage>
</organism>
<dbReference type="AlphaFoldDB" id="A0AAN6RZE1"/>
<name>A0AAN6RZE1_9PEZI</name>
<gene>
    <name evidence="1" type="ORF">QBC46DRAFT_462801</name>
</gene>
<dbReference type="EMBL" id="MU854030">
    <property type="protein sequence ID" value="KAK3934086.1"/>
    <property type="molecule type" value="Genomic_DNA"/>
</dbReference>
<dbReference type="Proteomes" id="UP001303473">
    <property type="component" value="Unassembled WGS sequence"/>
</dbReference>
<evidence type="ECO:0000313" key="2">
    <source>
        <dbReference type="Proteomes" id="UP001303473"/>
    </source>
</evidence>
<comment type="caution">
    <text evidence="1">The sequence shown here is derived from an EMBL/GenBank/DDBJ whole genome shotgun (WGS) entry which is preliminary data.</text>
</comment>
<sequence>MELTTFSLDIANKSLHEEGFVNLSNLKVGEHVIRSIVEWFFGDKGCVLAHCLRYGAFLSYIESFLSGRDAGRRALMVHLLAEGSRVDYYAKSHLHVFSTEKGARVVLDARLSREISGGYVITVIFIIKDLSKNIRLNFTFEGSAEGINSDSRIKRRIKHTL</sequence>
<proteinExistence type="predicted"/>
<protein>
    <submittedName>
        <fullName evidence="1">Uncharacterized protein</fullName>
    </submittedName>
</protein>
<reference evidence="2" key="1">
    <citation type="journal article" date="2023" name="Mol. Phylogenet. Evol.">
        <title>Genome-scale phylogeny and comparative genomics of the fungal order Sordariales.</title>
        <authorList>
            <person name="Hensen N."/>
            <person name="Bonometti L."/>
            <person name="Westerberg I."/>
            <person name="Brannstrom I.O."/>
            <person name="Guillou S."/>
            <person name="Cros-Aarteil S."/>
            <person name="Calhoun S."/>
            <person name="Haridas S."/>
            <person name="Kuo A."/>
            <person name="Mondo S."/>
            <person name="Pangilinan J."/>
            <person name="Riley R."/>
            <person name="LaButti K."/>
            <person name="Andreopoulos B."/>
            <person name="Lipzen A."/>
            <person name="Chen C."/>
            <person name="Yan M."/>
            <person name="Daum C."/>
            <person name="Ng V."/>
            <person name="Clum A."/>
            <person name="Steindorff A."/>
            <person name="Ohm R.A."/>
            <person name="Martin F."/>
            <person name="Silar P."/>
            <person name="Natvig D.O."/>
            <person name="Lalanne C."/>
            <person name="Gautier V."/>
            <person name="Ament-Velasquez S.L."/>
            <person name="Kruys A."/>
            <person name="Hutchinson M.I."/>
            <person name="Powell A.J."/>
            <person name="Barry K."/>
            <person name="Miller A.N."/>
            <person name="Grigoriev I.V."/>
            <person name="Debuchy R."/>
            <person name="Gladieux P."/>
            <person name="Hiltunen Thoren M."/>
            <person name="Johannesson H."/>
        </authorList>
    </citation>
    <scope>NUCLEOTIDE SEQUENCE [LARGE SCALE GENOMIC DNA]</scope>
    <source>
        <strain evidence="2">CBS 340.73</strain>
    </source>
</reference>